<dbReference type="InterPro" id="IPR051130">
    <property type="entry name" value="Mito_struct-func_regulator"/>
</dbReference>
<name>A0A9P1DS25_9DINO</name>
<evidence type="ECO:0000313" key="2">
    <source>
        <dbReference type="EMBL" id="CAI4015305.1"/>
    </source>
</evidence>
<dbReference type="EMBL" id="CAMXCT020006524">
    <property type="protein sequence ID" value="CAL1168680.1"/>
    <property type="molecule type" value="Genomic_DNA"/>
</dbReference>
<dbReference type="Proteomes" id="UP001152797">
    <property type="component" value="Unassembled WGS sequence"/>
</dbReference>
<dbReference type="AlphaFoldDB" id="A0A9P1DS25"/>
<proteinExistence type="predicted"/>
<protein>
    <submittedName>
        <fullName evidence="4">Uncharacterized protein slr0889</fullName>
    </submittedName>
</protein>
<dbReference type="InterPro" id="IPR004147">
    <property type="entry name" value="ABC1_dom"/>
</dbReference>
<dbReference type="EMBL" id="CAMXCT030006524">
    <property type="protein sequence ID" value="CAL4802617.1"/>
    <property type="molecule type" value="Genomic_DNA"/>
</dbReference>
<feature type="domain" description="ABC1 atypical kinase-like" evidence="1">
    <location>
        <begin position="104"/>
        <end position="307"/>
    </location>
</feature>
<dbReference type="PANTHER" id="PTHR43173">
    <property type="entry name" value="ABC1 FAMILY PROTEIN"/>
    <property type="match status" value="1"/>
</dbReference>
<sequence length="612" mass="69086">MPKVSQNLAMRPDLVKDDFIRNKLKETQNANPSRDMKGTMQYLSLHDPLVFLPGIRKKVRLMELLEYEKALSAGSVGQVDLFTLKEDISEEWKTSFKKLLPAGHGDTVIVKTVFEETERAYENDWALLELFFTNCGDNCDAKMRVMWKILEPMKKSIFDEFDLRDEATFTAKGKAMLAEFTEAIQEGEYEPMLKPGDLVLTTPNAIATTSKYFLIQSIASGTPLKNFLEDSGSQIEQLVDWKQKIYSAILMVYGHMVVKHGFFQSDPHNGNWFWEPNSKTVTLIDWGGVGDLGPDTHCKLANLYSHLGKLTEAWSDCEAVELQTVELKGIQEVSGTYHRAGFSIYQATENQTALFYGRTYGISYFNEALGLRLFYNDDGKWNVVREHPGTQALTETVAELETKVTDMMELSHEVPEKWSFMNKKGKVVKRKTVVVKKKDPKSCHLPTRSQAYSLAAYKMGLGLNFACKAEDTVVIPEAPLSEDEDAMSKWEDNGKRQLGRLAMKAVSGRQKKKPFWSGAAPQEEMTWGLGRVNIMKSSKLIATGTVKLPDNKTYDLDEEPKDVDVEGPWISRSRGEAQNGVHMGQELDPTILVSFCQVTFFHANGSCMYNIV</sequence>
<dbReference type="EMBL" id="CAMXCT010006524">
    <property type="protein sequence ID" value="CAI4015305.1"/>
    <property type="molecule type" value="Genomic_DNA"/>
</dbReference>
<dbReference type="PANTHER" id="PTHR43173:SF19">
    <property type="entry name" value="AARF DOMAIN-CONTAINING PROTEIN KINASE 1"/>
    <property type="match status" value="1"/>
</dbReference>
<accession>A0A9P1DS25</accession>
<keyword evidence="5" id="KW-1185">Reference proteome</keyword>
<dbReference type="OrthoDB" id="412224at2759"/>
<organism evidence="2">
    <name type="scientific">Cladocopium goreaui</name>
    <dbReference type="NCBI Taxonomy" id="2562237"/>
    <lineage>
        <taxon>Eukaryota</taxon>
        <taxon>Sar</taxon>
        <taxon>Alveolata</taxon>
        <taxon>Dinophyceae</taxon>
        <taxon>Suessiales</taxon>
        <taxon>Symbiodiniaceae</taxon>
        <taxon>Cladocopium</taxon>
    </lineage>
</organism>
<gene>
    <name evidence="2" type="ORF">C1SCF055_LOCUS40141</name>
</gene>
<dbReference type="Pfam" id="PF03109">
    <property type="entry name" value="ABC1"/>
    <property type="match status" value="1"/>
</dbReference>
<evidence type="ECO:0000313" key="5">
    <source>
        <dbReference type="Proteomes" id="UP001152797"/>
    </source>
</evidence>
<evidence type="ECO:0000313" key="4">
    <source>
        <dbReference type="EMBL" id="CAL4802617.1"/>
    </source>
</evidence>
<evidence type="ECO:0000259" key="1">
    <source>
        <dbReference type="Pfam" id="PF03109"/>
    </source>
</evidence>
<comment type="caution">
    <text evidence="2">The sequence shown here is derived from an EMBL/GenBank/DDBJ whole genome shotgun (WGS) entry which is preliminary data.</text>
</comment>
<reference evidence="3" key="2">
    <citation type="submission" date="2024-04" db="EMBL/GenBank/DDBJ databases">
        <authorList>
            <person name="Chen Y."/>
            <person name="Shah S."/>
            <person name="Dougan E. K."/>
            <person name="Thang M."/>
            <person name="Chan C."/>
        </authorList>
    </citation>
    <scope>NUCLEOTIDE SEQUENCE [LARGE SCALE GENOMIC DNA]</scope>
</reference>
<reference evidence="2" key="1">
    <citation type="submission" date="2022-10" db="EMBL/GenBank/DDBJ databases">
        <authorList>
            <person name="Chen Y."/>
            <person name="Dougan E. K."/>
            <person name="Chan C."/>
            <person name="Rhodes N."/>
            <person name="Thang M."/>
        </authorList>
    </citation>
    <scope>NUCLEOTIDE SEQUENCE</scope>
</reference>
<evidence type="ECO:0000313" key="3">
    <source>
        <dbReference type="EMBL" id="CAL1168680.1"/>
    </source>
</evidence>